<dbReference type="InterPro" id="IPR007055">
    <property type="entry name" value="BON_dom"/>
</dbReference>
<keyword evidence="1" id="KW-0812">Transmembrane</keyword>
<feature type="transmembrane region" description="Helical" evidence="1">
    <location>
        <begin position="12"/>
        <end position="33"/>
    </location>
</feature>
<dbReference type="HOGENOM" id="CLU_133098_0_0_7"/>
<evidence type="ECO:0000256" key="1">
    <source>
        <dbReference type="SAM" id="Phobius"/>
    </source>
</evidence>
<protein>
    <recommendedName>
        <fullName evidence="2">BON domain-containing protein</fullName>
    </recommendedName>
</protein>
<sequence length="171" mass="18386">MSRADPVSRSALYVKVLCCLWISTGFYGFLAYFGCNGSQGSGSIVTCGGINQWRSIMNFRHLFVGLLISAVACTSLAKGDDSYSTTKKDTTTTATDQGMKETDTILTRAIREKINSDGSVSMMGKNITIVSQNGMVTLKGAVASQNEKNKISKIANEISGNKVTDQMTVKK</sequence>
<evidence type="ECO:0000313" key="3">
    <source>
        <dbReference type="EMBL" id="CAE78836.1"/>
    </source>
</evidence>
<name>Q6MPG2_BDEBA</name>
<evidence type="ECO:0000313" key="4">
    <source>
        <dbReference type="Proteomes" id="UP000008080"/>
    </source>
</evidence>
<keyword evidence="1" id="KW-1133">Transmembrane helix</keyword>
<proteinExistence type="predicted"/>
<dbReference type="Pfam" id="PF04972">
    <property type="entry name" value="BON"/>
    <property type="match status" value="1"/>
</dbReference>
<dbReference type="EMBL" id="BX842648">
    <property type="protein sequence ID" value="CAE78836.1"/>
    <property type="molecule type" value="Genomic_DNA"/>
</dbReference>
<keyword evidence="4" id="KW-1185">Reference proteome</keyword>
<reference evidence="3 4" key="1">
    <citation type="journal article" date="2004" name="Science">
        <title>A predator unmasked: life cycle of Bdellovibrio bacteriovorus from a genomic perspective.</title>
        <authorList>
            <person name="Rendulic S."/>
            <person name="Jagtap P."/>
            <person name="Rosinus A."/>
            <person name="Eppinger M."/>
            <person name="Baar C."/>
            <person name="Lanz C."/>
            <person name="Keller H."/>
            <person name="Lambert C."/>
            <person name="Evans K.J."/>
            <person name="Goesmann A."/>
            <person name="Meyer F."/>
            <person name="Sockett R.E."/>
            <person name="Schuster S.C."/>
        </authorList>
    </citation>
    <scope>NUCLEOTIDE SEQUENCE [LARGE SCALE GENOMIC DNA]</scope>
    <source>
        <strain evidence="4">ATCC 15356 / DSM 50701 / NCIMB 9529 / HD100</strain>
    </source>
</reference>
<gene>
    <name evidence="3" type="ordered locus">Bd0893</name>
</gene>
<keyword evidence="1" id="KW-0472">Membrane</keyword>
<feature type="domain" description="BON" evidence="2">
    <location>
        <begin position="102"/>
        <end position="171"/>
    </location>
</feature>
<dbReference type="AlphaFoldDB" id="Q6MPG2"/>
<accession>Q6MPG2</accession>
<dbReference type="Proteomes" id="UP000008080">
    <property type="component" value="Chromosome"/>
</dbReference>
<organism evidence="3 4">
    <name type="scientific">Bdellovibrio bacteriovorus (strain ATCC 15356 / DSM 50701 / NCIMB 9529 / HD100)</name>
    <dbReference type="NCBI Taxonomy" id="264462"/>
    <lineage>
        <taxon>Bacteria</taxon>
        <taxon>Pseudomonadati</taxon>
        <taxon>Bdellovibrionota</taxon>
        <taxon>Bdellovibrionia</taxon>
        <taxon>Bdellovibrionales</taxon>
        <taxon>Pseudobdellovibrionaceae</taxon>
        <taxon>Bdellovibrio</taxon>
    </lineage>
</organism>
<evidence type="ECO:0000259" key="2">
    <source>
        <dbReference type="PROSITE" id="PS50914"/>
    </source>
</evidence>
<dbReference type="Gene3D" id="3.30.1340.30">
    <property type="match status" value="1"/>
</dbReference>
<dbReference type="KEGG" id="bba:Bd0893"/>
<dbReference type="PROSITE" id="PS50914">
    <property type="entry name" value="BON"/>
    <property type="match status" value="1"/>
</dbReference>
<dbReference type="eggNOG" id="COG2823">
    <property type="taxonomic scope" value="Bacteria"/>
</dbReference>
<dbReference type="STRING" id="264462.Bd0893"/>